<proteinExistence type="predicted"/>
<organism evidence="1">
    <name type="scientific">Cucumis melo</name>
    <name type="common">Muskmelon</name>
    <dbReference type="NCBI Taxonomy" id="3656"/>
    <lineage>
        <taxon>Eukaryota</taxon>
        <taxon>Viridiplantae</taxon>
        <taxon>Streptophyta</taxon>
        <taxon>Embryophyta</taxon>
        <taxon>Tracheophyta</taxon>
        <taxon>Spermatophyta</taxon>
        <taxon>Magnoliopsida</taxon>
        <taxon>eudicotyledons</taxon>
        <taxon>Gunneridae</taxon>
        <taxon>Pentapetalae</taxon>
        <taxon>rosids</taxon>
        <taxon>fabids</taxon>
        <taxon>Cucurbitales</taxon>
        <taxon>Cucurbitaceae</taxon>
        <taxon>Benincaseae</taxon>
        <taxon>Cucumis</taxon>
    </lineage>
</organism>
<dbReference type="Gramene" id="MELO3C015836.2.1">
    <property type="protein sequence ID" value="MELO3C015836.2.1"/>
    <property type="gene ID" value="MELO3C015836.2"/>
</dbReference>
<protein>
    <submittedName>
        <fullName evidence="1">Uncharacterized protein</fullName>
    </submittedName>
</protein>
<dbReference type="EnsemblPlants" id="MELO3C015836.2.1">
    <property type="protein sequence ID" value="MELO3C015836.2.1"/>
    <property type="gene ID" value="MELO3C015836.2"/>
</dbReference>
<name>A0A9I9DAL6_CUCME</name>
<dbReference type="AlphaFoldDB" id="A0A9I9DAL6"/>
<sequence length="113" mass="12632">MNSRNGFRAATLRVAIQSRLLNFSSGIDSRGSSGLKQITKIDSNTEELRGFYRTQEMKDGRKREAVDLMFSVDERSPPPIWSKETAVSVAVIWAQTNGFICLAFLQAAEEIAF</sequence>
<reference evidence="1" key="1">
    <citation type="submission" date="2023-03" db="UniProtKB">
        <authorList>
            <consortium name="EnsemblPlants"/>
        </authorList>
    </citation>
    <scope>IDENTIFICATION</scope>
</reference>
<evidence type="ECO:0000313" key="1">
    <source>
        <dbReference type="EnsemblPlants" id="MELO3C015836.2.1"/>
    </source>
</evidence>
<accession>A0A9I9DAL6</accession>